<keyword evidence="2" id="KW-1185">Reference proteome</keyword>
<dbReference type="InterPro" id="IPR058979">
    <property type="entry name" value="LysC-like"/>
</dbReference>
<evidence type="ECO:0000313" key="2">
    <source>
        <dbReference type="Proteomes" id="UP000595278"/>
    </source>
</evidence>
<dbReference type="KEGG" id="eaz:JHT90_06715"/>
<organism evidence="1 2">
    <name type="scientific">Entomomonas asaccharolytica</name>
    <dbReference type="NCBI Taxonomy" id="2785331"/>
    <lineage>
        <taxon>Bacteria</taxon>
        <taxon>Pseudomonadati</taxon>
        <taxon>Pseudomonadota</taxon>
        <taxon>Gammaproteobacteria</taxon>
        <taxon>Pseudomonadales</taxon>
        <taxon>Pseudomonadaceae</taxon>
        <taxon>Entomomonas</taxon>
    </lineage>
</organism>
<dbReference type="RefSeq" id="WP_201095427.1">
    <property type="nucleotide sequence ID" value="NZ_CP067393.1"/>
</dbReference>
<evidence type="ECO:0000313" key="1">
    <source>
        <dbReference type="EMBL" id="QQP86931.1"/>
    </source>
</evidence>
<sequence length="71" mass="7944">MGCIDKPVVTDVKIVKVETPVITPCQRLSIPDCKPINNGELYECTLTIQKNLNLCADQVDALITWQKNNDE</sequence>
<accession>A0A974RY44</accession>
<dbReference type="Pfam" id="PF23793">
    <property type="entry name" value="LysC"/>
    <property type="match status" value="1"/>
</dbReference>
<protein>
    <submittedName>
        <fullName evidence="1">Uncharacterized protein</fullName>
    </submittedName>
</protein>
<reference evidence="1 2" key="1">
    <citation type="submission" date="2021-01" db="EMBL/GenBank/DDBJ databases">
        <title>Entomomonas sp. F2A isolated from a house cricket (Acheta domesticus).</title>
        <authorList>
            <person name="Spergser J."/>
            <person name="Busse H.-J."/>
        </authorList>
    </citation>
    <scope>NUCLEOTIDE SEQUENCE [LARGE SCALE GENOMIC DNA]</scope>
    <source>
        <strain evidence="1 2">F2A</strain>
    </source>
</reference>
<name>A0A974RY44_9GAMM</name>
<dbReference type="InterPro" id="IPR047737">
    <property type="entry name" value="LysC"/>
</dbReference>
<gene>
    <name evidence="1" type="ORF">JHT90_06715</name>
</gene>
<proteinExistence type="predicted"/>
<dbReference type="EMBL" id="CP067393">
    <property type="protein sequence ID" value="QQP86931.1"/>
    <property type="molecule type" value="Genomic_DNA"/>
</dbReference>
<dbReference type="NCBIfam" id="NF038368">
    <property type="entry name" value="P2_Rz1"/>
    <property type="match status" value="1"/>
</dbReference>
<dbReference type="Proteomes" id="UP000595278">
    <property type="component" value="Chromosome"/>
</dbReference>
<dbReference type="AlphaFoldDB" id="A0A974RY44"/>